<dbReference type="EC" id="2.7.13.3" evidence="3"/>
<evidence type="ECO:0000256" key="4">
    <source>
        <dbReference type="ARBA" id="ARBA00022553"/>
    </source>
</evidence>
<proteinExistence type="predicted"/>
<dbReference type="CDD" id="cd00075">
    <property type="entry name" value="HATPase"/>
    <property type="match status" value="1"/>
</dbReference>
<dbReference type="Pfam" id="PF00512">
    <property type="entry name" value="HisKA"/>
    <property type="match status" value="1"/>
</dbReference>
<dbReference type="SUPFAM" id="SSF55874">
    <property type="entry name" value="ATPase domain of HSP90 chaperone/DNA topoisomerase II/histidine kinase"/>
    <property type="match status" value="1"/>
</dbReference>
<dbReference type="InterPro" id="IPR005467">
    <property type="entry name" value="His_kinase_dom"/>
</dbReference>
<dbReference type="PROSITE" id="PS50109">
    <property type="entry name" value="HIS_KIN"/>
    <property type="match status" value="1"/>
</dbReference>
<evidence type="ECO:0000256" key="7">
    <source>
        <dbReference type="ARBA" id="ARBA00022777"/>
    </source>
</evidence>
<keyword evidence="8" id="KW-1133">Transmembrane helix</keyword>
<keyword evidence="6" id="KW-0812">Transmembrane</keyword>
<dbReference type="Pfam" id="PF02518">
    <property type="entry name" value="HATPase_c"/>
    <property type="match status" value="1"/>
</dbReference>
<dbReference type="AlphaFoldDB" id="A0A8J3Y6M1"/>
<dbReference type="PANTHER" id="PTHR43711:SF1">
    <property type="entry name" value="HISTIDINE KINASE 1"/>
    <property type="match status" value="1"/>
</dbReference>
<feature type="region of interest" description="Disordered" evidence="10">
    <location>
        <begin position="123"/>
        <end position="143"/>
    </location>
</feature>
<dbReference type="Proteomes" id="UP000652013">
    <property type="component" value="Unassembled WGS sequence"/>
</dbReference>
<dbReference type="PRINTS" id="PR00344">
    <property type="entry name" value="BCTRLSENSOR"/>
</dbReference>
<name>A0A8J3Y6M1_9ACTN</name>
<dbReference type="InterPro" id="IPR050736">
    <property type="entry name" value="Sensor_HK_Regulatory"/>
</dbReference>
<dbReference type="PANTHER" id="PTHR43711">
    <property type="entry name" value="TWO-COMPONENT HISTIDINE KINASE"/>
    <property type="match status" value="1"/>
</dbReference>
<evidence type="ECO:0000313" key="13">
    <source>
        <dbReference type="EMBL" id="GIJ02349.1"/>
    </source>
</evidence>
<organism evidence="13 14">
    <name type="scientific">Spirilliplanes yamanashiensis</name>
    <dbReference type="NCBI Taxonomy" id="42233"/>
    <lineage>
        <taxon>Bacteria</taxon>
        <taxon>Bacillati</taxon>
        <taxon>Actinomycetota</taxon>
        <taxon>Actinomycetes</taxon>
        <taxon>Micromonosporales</taxon>
        <taxon>Micromonosporaceae</taxon>
        <taxon>Spirilliplanes</taxon>
    </lineage>
</organism>
<evidence type="ECO:0000256" key="2">
    <source>
        <dbReference type="ARBA" id="ARBA00004236"/>
    </source>
</evidence>
<keyword evidence="4" id="KW-0597">Phosphoprotein</keyword>
<feature type="domain" description="HAMP" evidence="12">
    <location>
        <begin position="308"/>
        <end position="360"/>
    </location>
</feature>
<dbReference type="Gene3D" id="6.10.340.10">
    <property type="match status" value="1"/>
</dbReference>
<dbReference type="Gene3D" id="3.30.565.10">
    <property type="entry name" value="Histidine kinase-like ATPase, C-terminal domain"/>
    <property type="match status" value="1"/>
</dbReference>
<sequence length="589" mass="62545">MTFRVRVFLLVVVVALTAIGMTWFLTLSLAAREYERTQSAADRHRPQIVDELARYGLTHGEWTGVAALTAALSERTGLRIRLESTFDDSVVVDTDHLAGRRARAVAPVPTTIDPRPPLDPLIRGELQGDPAAGPPAGPAGGPAPAVPWGVTPATLFTTPLGGPVPRRDLNPARMALKQVNQYRAALLARECLGDDPQAALPLTASPYLSTAQIAAGGPCVESAARQVLQSDGRDRDAFEACTGPFVADRSQCMSRAFAARISASGLHPLRMFLGGFESPGLRSLDPSAALGLAGLVVVAVAGTAVVARRVSRPVNRLTAASQRLADGDRDARVPTVGSDDLAQLSRSFNRMAEALQRSEERQRLLVADVAHELRTPLSNLRGYLEGLQDGVVEPSRELFASLHEETLLQRRILDDLQVLALAEAGTLHYARSPVDLAELAAFSATVHRAVAAEANVVLTVEAPAEVWVEADPDRLRQVLGNLLTNAIRHTGAGGRVSVRAVRDGDRALLAVADTGAGIAAADLPRVFDRFWRADKTRQRATGGSGLGLTIAHRIVTDHGGRIDVASVVGEGTTFTVRLAAAPPPASSRH</sequence>
<reference evidence="13" key="1">
    <citation type="submission" date="2021-01" db="EMBL/GenBank/DDBJ databases">
        <title>Whole genome shotgun sequence of Spirilliplanes yamanashiensis NBRC 15828.</title>
        <authorList>
            <person name="Komaki H."/>
            <person name="Tamura T."/>
        </authorList>
    </citation>
    <scope>NUCLEOTIDE SEQUENCE</scope>
    <source>
        <strain evidence="13">NBRC 15828</strain>
    </source>
</reference>
<comment type="catalytic activity">
    <reaction evidence="1">
        <text>ATP + protein L-histidine = ADP + protein N-phospho-L-histidine.</text>
        <dbReference type="EC" id="2.7.13.3"/>
    </reaction>
</comment>
<evidence type="ECO:0000256" key="5">
    <source>
        <dbReference type="ARBA" id="ARBA00022679"/>
    </source>
</evidence>
<dbReference type="GO" id="GO:0000155">
    <property type="term" value="F:phosphorelay sensor kinase activity"/>
    <property type="evidence" value="ECO:0007669"/>
    <property type="project" value="InterPro"/>
</dbReference>
<comment type="subcellular location">
    <subcellularLocation>
        <location evidence="2">Cell membrane</location>
    </subcellularLocation>
</comment>
<dbReference type="InterPro" id="IPR036097">
    <property type="entry name" value="HisK_dim/P_sf"/>
</dbReference>
<dbReference type="SMART" id="SM00304">
    <property type="entry name" value="HAMP"/>
    <property type="match status" value="1"/>
</dbReference>
<evidence type="ECO:0000256" key="1">
    <source>
        <dbReference type="ARBA" id="ARBA00000085"/>
    </source>
</evidence>
<evidence type="ECO:0000259" key="11">
    <source>
        <dbReference type="PROSITE" id="PS50109"/>
    </source>
</evidence>
<dbReference type="FunFam" id="3.30.565.10:FF:000006">
    <property type="entry name" value="Sensor histidine kinase WalK"/>
    <property type="match status" value="1"/>
</dbReference>
<dbReference type="InterPro" id="IPR004358">
    <property type="entry name" value="Sig_transdc_His_kin-like_C"/>
</dbReference>
<evidence type="ECO:0000256" key="3">
    <source>
        <dbReference type="ARBA" id="ARBA00012438"/>
    </source>
</evidence>
<dbReference type="RefSeq" id="WP_203937628.1">
    <property type="nucleotide sequence ID" value="NZ_BAAAGJ010000012.1"/>
</dbReference>
<evidence type="ECO:0000256" key="6">
    <source>
        <dbReference type="ARBA" id="ARBA00022692"/>
    </source>
</evidence>
<keyword evidence="7 13" id="KW-0418">Kinase</keyword>
<dbReference type="SMART" id="SM00388">
    <property type="entry name" value="HisKA"/>
    <property type="match status" value="1"/>
</dbReference>
<dbReference type="GO" id="GO:0005886">
    <property type="term" value="C:plasma membrane"/>
    <property type="evidence" value="ECO:0007669"/>
    <property type="project" value="UniProtKB-SubCell"/>
</dbReference>
<evidence type="ECO:0000256" key="8">
    <source>
        <dbReference type="ARBA" id="ARBA00022989"/>
    </source>
</evidence>
<dbReference type="Pfam" id="PF00672">
    <property type="entry name" value="HAMP"/>
    <property type="match status" value="1"/>
</dbReference>
<accession>A0A8J3Y6M1</accession>
<evidence type="ECO:0000259" key="12">
    <source>
        <dbReference type="PROSITE" id="PS50885"/>
    </source>
</evidence>
<dbReference type="Gene3D" id="1.10.287.130">
    <property type="match status" value="1"/>
</dbReference>
<keyword evidence="9" id="KW-0902">Two-component regulatory system</keyword>
<gene>
    <name evidence="13" type="ORF">Sya03_17010</name>
</gene>
<keyword evidence="8" id="KW-0472">Membrane</keyword>
<dbReference type="InterPro" id="IPR003661">
    <property type="entry name" value="HisK_dim/P_dom"/>
</dbReference>
<comment type="caution">
    <text evidence="13">The sequence shown here is derived from an EMBL/GenBank/DDBJ whole genome shotgun (WGS) entry which is preliminary data.</text>
</comment>
<dbReference type="CDD" id="cd00082">
    <property type="entry name" value="HisKA"/>
    <property type="match status" value="1"/>
</dbReference>
<dbReference type="InterPro" id="IPR003594">
    <property type="entry name" value="HATPase_dom"/>
</dbReference>
<dbReference type="InterPro" id="IPR003660">
    <property type="entry name" value="HAMP_dom"/>
</dbReference>
<evidence type="ECO:0000313" key="14">
    <source>
        <dbReference type="Proteomes" id="UP000652013"/>
    </source>
</evidence>
<dbReference type="EMBL" id="BOOY01000008">
    <property type="protein sequence ID" value="GIJ02349.1"/>
    <property type="molecule type" value="Genomic_DNA"/>
</dbReference>
<feature type="domain" description="Histidine kinase" evidence="11">
    <location>
        <begin position="368"/>
        <end position="582"/>
    </location>
</feature>
<dbReference type="CDD" id="cd06225">
    <property type="entry name" value="HAMP"/>
    <property type="match status" value="1"/>
</dbReference>
<protein>
    <recommendedName>
        <fullName evidence="3">histidine kinase</fullName>
        <ecNumber evidence="3">2.7.13.3</ecNumber>
    </recommendedName>
</protein>
<dbReference type="SMART" id="SM00387">
    <property type="entry name" value="HATPase_c"/>
    <property type="match status" value="1"/>
</dbReference>
<keyword evidence="5" id="KW-0808">Transferase</keyword>
<dbReference type="SUPFAM" id="SSF158472">
    <property type="entry name" value="HAMP domain-like"/>
    <property type="match status" value="1"/>
</dbReference>
<evidence type="ECO:0000256" key="9">
    <source>
        <dbReference type="ARBA" id="ARBA00023012"/>
    </source>
</evidence>
<dbReference type="InterPro" id="IPR036890">
    <property type="entry name" value="HATPase_C_sf"/>
</dbReference>
<dbReference type="PROSITE" id="PS50885">
    <property type="entry name" value="HAMP"/>
    <property type="match status" value="1"/>
</dbReference>
<keyword evidence="14" id="KW-1185">Reference proteome</keyword>
<dbReference type="SUPFAM" id="SSF47384">
    <property type="entry name" value="Homodimeric domain of signal transducing histidine kinase"/>
    <property type="match status" value="1"/>
</dbReference>
<evidence type="ECO:0000256" key="10">
    <source>
        <dbReference type="SAM" id="MobiDB-lite"/>
    </source>
</evidence>